<dbReference type="PATRIC" id="fig|1423763.3.peg.2"/>
<gene>
    <name evidence="4" type="ORF">FC46_GL000002</name>
</gene>
<dbReference type="OrthoDB" id="9810250at2"/>
<dbReference type="Gene3D" id="1.10.357.10">
    <property type="entry name" value="Tetracycline Repressor, domain 2"/>
    <property type="match status" value="1"/>
</dbReference>
<dbReference type="AlphaFoldDB" id="A0A0R1UDF8"/>
<dbReference type="Proteomes" id="UP000051036">
    <property type="component" value="Unassembled WGS sequence"/>
</dbReference>
<evidence type="ECO:0000313" key="5">
    <source>
        <dbReference type="Proteomes" id="UP000051036"/>
    </source>
</evidence>
<evidence type="ECO:0000259" key="3">
    <source>
        <dbReference type="PROSITE" id="PS50977"/>
    </source>
</evidence>
<feature type="domain" description="HTH tetR-type" evidence="3">
    <location>
        <begin position="6"/>
        <end position="66"/>
    </location>
</feature>
<keyword evidence="5" id="KW-1185">Reference proteome</keyword>
<dbReference type="RefSeq" id="WP_057796994.1">
    <property type="nucleotide sequence ID" value="NZ_AZFM01000001.1"/>
</dbReference>
<dbReference type="EMBL" id="AZFM01000001">
    <property type="protein sequence ID" value="KRL91455.1"/>
    <property type="molecule type" value="Genomic_DNA"/>
</dbReference>
<dbReference type="InterPro" id="IPR009057">
    <property type="entry name" value="Homeodomain-like_sf"/>
</dbReference>
<evidence type="ECO:0000256" key="2">
    <source>
        <dbReference type="PROSITE-ProRule" id="PRU00335"/>
    </source>
</evidence>
<comment type="caution">
    <text evidence="4">The sequence shown here is derived from an EMBL/GenBank/DDBJ whole genome shotgun (WGS) entry which is preliminary data.</text>
</comment>
<dbReference type="GO" id="GO:0003677">
    <property type="term" value="F:DNA binding"/>
    <property type="evidence" value="ECO:0007669"/>
    <property type="project" value="UniProtKB-UniRule"/>
</dbReference>
<proteinExistence type="predicted"/>
<evidence type="ECO:0000256" key="1">
    <source>
        <dbReference type="ARBA" id="ARBA00023125"/>
    </source>
</evidence>
<evidence type="ECO:0000313" key="4">
    <source>
        <dbReference type="EMBL" id="KRL91455.1"/>
    </source>
</evidence>
<name>A0A0R1UDF8_9LACO</name>
<feature type="DNA-binding region" description="H-T-H motif" evidence="2">
    <location>
        <begin position="29"/>
        <end position="48"/>
    </location>
</feature>
<dbReference type="SUPFAM" id="SSF46689">
    <property type="entry name" value="Homeodomain-like"/>
    <property type="match status" value="1"/>
</dbReference>
<dbReference type="Pfam" id="PF00440">
    <property type="entry name" value="TetR_N"/>
    <property type="match status" value="1"/>
</dbReference>
<keyword evidence="1 2" id="KW-0238">DNA-binding</keyword>
<dbReference type="STRING" id="1423763.FC46_GL000002"/>
<protein>
    <recommendedName>
        <fullName evidence="3">HTH tetR-type domain-containing protein</fullName>
    </recommendedName>
</protein>
<organism evidence="4 5">
    <name type="scientific">Lactobacillus kalixensis DSM 16043</name>
    <dbReference type="NCBI Taxonomy" id="1423763"/>
    <lineage>
        <taxon>Bacteria</taxon>
        <taxon>Bacillati</taxon>
        <taxon>Bacillota</taxon>
        <taxon>Bacilli</taxon>
        <taxon>Lactobacillales</taxon>
        <taxon>Lactobacillaceae</taxon>
        <taxon>Lactobacillus</taxon>
    </lineage>
</organism>
<dbReference type="InterPro" id="IPR001647">
    <property type="entry name" value="HTH_TetR"/>
</dbReference>
<reference evidence="4 5" key="1">
    <citation type="journal article" date="2015" name="Genome Announc.">
        <title>Expanding the biotechnology potential of lactobacilli through comparative genomics of 213 strains and associated genera.</title>
        <authorList>
            <person name="Sun Z."/>
            <person name="Harris H.M."/>
            <person name="McCann A."/>
            <person name="Guo C."/>
            <person name="Argimon S."/>
            <person name="Zhang W."/>
            <person name="Yang X."/>
            <person name="Jeffery I.B."/>
            <person name="Cooney J.C."/>
            <person name="Kagawa T.F."/>
            <person name="Liu W."/>
            <person name="Song Y."/>
            <person name="Salvetti E."/>
            <person name="Wrobel A."/>
            <person name="Rasinkangas P."/>
            <person name="Parkhill J."/>
            <person name="Rea M.C."/>
            <person name="O'Sullivan O."/>
            <person name="Ritari J."/>
            <person name="Douillard F.P."/>
            <person name="Paul Ross R."/>
            <person name="Yang R."/>
            <person name="Briner A.E."/>
            <person name="Felis G.E."/>
            <person name="de Vos W.M."/>
            <person name="Barrangou R."/>
            <person name="Klaenhammer T.R."/>
            <person name="Caufield P.W."/>
            <person name="Cui Y."/>
            <person name="Zhang H."/>
            <person name="O'Toole P.W."/>
        </authorList>
    </citation>
    <scope>NUCLEOTIDE SEQUENCE [LARGE SCALE GENOMIC DNA]</scope>
    <source>
        <strain evidence="4 5">DSM 16043</strain>
    </source>
</reference>
<accession>A0A0R1UDF8</accession>
<dbReference type="PROSITE" id="PS50977">
    <property type="entry name" value="HTH_TETR_2"/>
    <property type="match status" value="1"/>
</dbReference>
<sequence length="189" mass="22542">MDIRINTTLQRIKYGLFESIKQRPFRELKNTDIIEKSEVSNRTFYRYFSDKNELLEKIEDDLIENIRCNLAKDREILEKNYGKNSEMMKMSSNTYRNTLDYCAEKRDEILLLLSENGDIGFWIKVRNLGKEELYKRSELIGRKAVDRPEMPLAFYLDNQVDCSVHCVINWLNNYDSISKKQISRLLSKF</sequence>